<dbReference type="InterPro" id="IPR039425">
    <property type="entry name" value="RNA_pol_sigma-70-like"/>
</dbReference>
<organism evidence="10 11">
    <name type="scientific">Streptomyces venezuelae</name>
    <dbReference type="NCBI Taxonomy" id="54571"/>
    <lineage>
        <taxon>Bacteria</taxon>
        <taxon>Bacillati</taxon>
        <taxon>Actinomycetota</taxon>
        <taxon>Actinomycetes</taxon>
        <taxon>Kitasatosporales</taxon>
        <taxon>Streptomycetaceae</taxon>
        <taxon>Streptomyces</taxon>
    </lineage>
</organism>
<dbReference type="Proteomes" id="UP000324106">
    <property type="component" value="Chromosome"/>
</dbReference>
<evidence type="ECO:0000259" key="9">
    <source>
        <dbReference type="Pfam" id="PF08281"/>
    </source>
</evidence>
<evidence type="ECO:0000256" key="2">
    <source>
        <dbReference type="ARBA" id="ARBA00023015"/>
    </source>
</evidence>
<accession>A0A5P2B2H7</accession>
<feature type="region of interest" description="Disordered" evidence="7">
    <location>
        <begin position="1"/>
        <end position="23"/>
    </location>
</feature>
<dbReference type="RefSeq" id="WP_150273632.1">
    <property type="nucleotide sequence ID" value="NZ_CP029194.1"/>
</dbReference>
<protein>
    <recommendedName>
        <fullName evidence="6">RNA polymerase sigma factor</fullName>
    </recommendedName>
</protein>
<dbReference type="InterPro" id="IPR013249">
    <property type="entry name" value="RNA_pol_sigma70_r4_t2"/>
</dbReference>
<dbReference type="GO" id="GO:0016987">
    <property type="term" value="F:sigma factor activity"/>
    <property type="evidence" value="ECO:0007669"/>
    <property type="project" value="UniProtKB-KW"/>
</dbReference>
<keyword evidence="4 6" id="KW-0238">DNA-binding</keyword>
<sequence length="247" mass="25871">MSAVPTVGRPQPLAAGEEPRPLLPDIAEPTDAEIGAGLAQGDAQCLALAYKRWGGLVFTLAARTIGDACEAEDVTQQVFLAAWRGRHGYRPDRGPVPAWLVGITRRRIADTLAARTRRTELVAAAGAALPPHAAAADGPDDLLDRLVITGELARLPRVQRDVLALAYFGDLTQTQIARRTGLPLGTVKSHTRRGLQRLCHSLAPATRTDSGQPAPAAGGPSSRSAHGGAASPVAAPSRPSPPSLIRR</sequence>
<dbReference type="GO" id="GO:0006950">
    <property type="term" value="P:response to stress"/>
    <property type="evidence" value="ECO:0007669"/>
    <property type="project" value="UniProtKB-ARBA"/>
</dbReference>
<dbReference type="AlphaFoldDB" id="A0A5P2B2H7"/>
<name>A0A5P2B2H7_STRVZ</name>
<dbReference type="PANTHER" id="PTHR43133:SF62">
    <property type="entry name" value="RNA POLYMERASE SIGMA FACTOR SIGZ"/>
    <property type="match status" value="1"/>
</dbReference>
<evidence type="ECO:0000313" key="10">
    <source>
        <dbReference type="EMBL" id="QES24150.1"/>
    </source>
</evidence>
<keyword evidence="3 6" id="KW-0731">Sigma factor</keyword>
<feature type="domain" description="RNA polymerase sigma factor 70 region 4 type 2" evidence="9">
    <location>
        <begin position="151"/>
        <end position="198"/>
    </location>
</feature>
<dbReference type="InterPro" id="IPR000838">
    <property type="entry name" value="RNA_pol_sigma70_ECF_CS"/>
</dbReference>
<dbReference type="InterPro" id="IPR007627">
    <property type="entry name" value="RNA_pol_sigma70_r2"/>
</dbReference>
<evidence type="ECO:0000313" key="11">
    <source>
        <dbReference type="Proteomes" id="UP000324106"/>
    </source>
</evidence>
<dbReference type="GO" id="GO:0003677">
    <property type="term" value="F:DNA binding"/>
    <property type="evidence" value="ECO:0007669"/>
    <property type="project" value="UniProtKB-KW"/>
</dbReference>
<evidence type="ECO:0000256" key="6">
    <source>
        <dbReference type="RuleBase" id="RU000716"/>
    </source>
</evidence>
<evidence type="ECO:0000259" key="8">
    <source>
        <dbReference type="Pfam" id="PF04542"/>
    </source>
</evidence>
<feature type="compositionally biased region" description="Low complexity" evidence="7">
    <location>
        <begin position="210"/>
        <end position="237"/>
    </location>
</feature>
<dbReference type="Gene3D" id="1.10.10.10">
    <property type="entry name" value="Winged helix-like DNA-binding domain superfamily/Winged helix DNA-binding domain"/>
    <property type="match status" value="1"/>
</dbReference>
<dbReference type="CDD" id="cd06171">
    <property type="entry name" value="Sigma70_r4"/>
    <property type="match status" value="1"/>
</dbReference>
<dbReference type="NCBIfam" id="TIGR02937">
    <property type="entry name" value="sigma70-ECF"/>
    <property type="match status" value="1"/>
</dbReference>
<dbReference type="InterPro" id="IPR036388">
    <property type="entry name" value="WH-like_DNA-bd_sf"/>
</dbReference>
<dbReference type="InterPro" id="IPR013324">
    <property type="entry name" value="RNA_pol_sigma_r3/r4-like"/>
</dbReference>
<evidence type="ECO:0000256" key="5">
    <source>
        <dbReference type="ARBA" id="ARBA00023163"/>
    </source>
</evidence>
<dbReference type="EMBL" id="CP029194">
    <property type="protein sequence ID" value="QES24150.1"/>
    <property type="molecule type" value="Genomic_DNA"/>
</dbReference>
<reference evidence="10 11" key="1">
    <citation type="submission" date="2018-05" db="EMBL/GenBank/DDBJ databases">
        <title>Streptomyces venezuelae.</title>
        <authorList>
            <person name="Kim W."/>
            <person name="Lee N."/>
            <person name="Cho B.-K."/>
        </authorList>
    </citation>
    <scope>NUCLEOTIDE SEQUENCE [LARGE SCALE GENOMIC DNA]</scope>
    <source>
        <strain evidence="10 11">ATCC 15068</strain>
    </source>
</reference>
<dbReference type="InterPro" id="IPR013325">
    <property type="entry name" value="RNA_pol_sigma_r2"/>
</dbReference>
<dbReference type="SUPFAM" id="SSF88946">
    <property type="entry name" value="Sigma2 domain of RNA polymerase sigma factors"/>
    <property type="match status" value="1"/>
</dbReference>
<evidence type="ECO:0000256" key="3">
    <source>
        <dbReference type="ARBA" id="ARBA00023082"/>
    </source>
</evidence>
<proteinExistence type="inferred from homology"/>
<dbReference type="OrthoDB" id="5243766at2"/>
<dbReference type="SUPFAM" id="SSF88659">
    <property type="entry name" value="Sigma3 and sigma4 domains of RNA polymerase sigma factors"/>
    <property type="match status" value="1"/>
</dbReference>
<dbReference type="PROSITE" id="PS01063">
    <property type="entry name" value="SIGMA70_ECF"/>
    <property type="match status" value="1"/>
</dbReference>
<comment type="similarity">
    <text evidence="1 6">Belongs to the sigma-70 factor family. ECF subfamily.</text>
</comment>
<dbReference type="InterPro" id="IPR014284">
    <property type="entry name" value="RNA_pol_sigma-70_dom"/>
</dbReference>
<keyword evidence="2 6" id="KW-0805">Transcription regulation</keyword>
<evidence type="ECO:0000256" key="1">
    <source>
        <dbReference type="ARBA" id="ARBA00010641"/>
    </source>
</evidence>
<dbReference type="Pfam" id="PF08281">
    <property type="entry name" value="Sigma70_r4_2"/>
    <property type="match status" value="1"/>
</dbReference>
<dbReference type="GO" id="GO:0006352">
    <property type="term" value="P:DNA-templated transcription initiation"/>
    <property type="evidence" value="ECO:0007669"/>
    <property type="project" value="InterPro"/>
</dbReference>
<feature type="region of interest" description="Disordered" evidence="7">
    <location>
        <begin position="204"/>
        <end position="247"/>
    </location>
</feature>
<dbReference type="Pfam" id="PF04542">
    <property type="entry name" value="Sigma70_r2"/>
    <property type="match status" value="1"/>
</dbReference>
<evidence type="ECO:0000256" key="7">
    <source>
        <dbReference type="SAM" id="MobiDB-lite"/>
    </source>
</evidence>
<dbReference type="PANTHER" id="PTHR43133">
    <property type="entry name" value="RNA POLYMERASE ECF-TYPE SIGMA FACTO"/>
    <property type="match status" value="1"/>
</dbReference>
<feature type="compositionally biased region" description="Pro residues" evidence="7">
    <location>
        <begin position="238"/>
        <end position="247"/>
    </location>
</feature>
<gene>
    <name evidence="10" type="ORF">DEJ46_37785</name>
</gene>
<evidence type="ECO:0000256" key="4">
    <source>
        <dbReference type="ARBA" id="ARBA00023125"/>
    </source>
</evidence>
<feature type="domain" description="RNA polymerase sigma-70 region 2" evidence="8">
    <location>
        <begin position="50"/>
        <end position="117"/>
    </location>
</feature>
<dbReference type="Gene3D" id="1.10.1740.10">
    <property type="match status" value="1"/>
</dbReference>
<keyword evidence="5 6" id="KW-0804">Transcription</keyword>